<dbReference type="InterPro" id="IPR002035">
    <property type="entry name" value="VWF_A"/>
</dbReference>
<feature type="region of interest" description="Disordered" evidence="1">
    <location>
        <begin position="587"/>
        <end position="625"/>
    </location>
</feature>
<evidence type="ECO:0000313" key="3">
    <source>
        <dbReference type="EMBL" id="CAK8693273.1"/>
    </source>
</evidence>
<reference evidence="3 4" key="1">
    <citation type="submission" date="2024-02" db="EMBL/GenBank/DDBJ databases">
        <authorList>
            <person name="Daric V."/>
            <person name="Darras S."/>
        </authorList>
    </citation>
    <scope>NUCLEOTIDE SEQUENCE [LARGE SCALE GENOMIC DNA]</scope>
</reference>
<sequence>MGFGGLTKMSSYINNLFGEIPEKNITFVIDTSGSMYDVLSFIKDHICEILIDRAYNRPGTTFNLIEFSSEITQWSDQMVECTPITVNAATRWLRGIESQTGSDMLHALEMAFDEPRCEAVYLLTDGMPDQEPGEIVHRVIKASHGRPVHCITVTDRSDELPLISRTFLEDLSLNTRGSFHIVEVSHLGNVKKVNELYNATYTPIEGTKTCSVEASLTHNPYLSSLSTIPSALSPHIPYYRYSPHSYLHTEVLKDAVERNPVASVVARGTRVLARRDDDGYYYIGHIAQDVNGSRSRFLIEFNRTRKGRDLRMQETALHDMIAVNDALRHSIVADDKVLAPWQQDGKRYGPGKVLRGIERRNTIGDPKDSDIVVTFWNGKTETIPRGVAVWIPNLLHDRIVVELQMPISARKSLIDSADSTELPSGYPSLPKHVDDVINSAPWDPLVSMRRHTFYHPWLHRGFYHLPTYPLLTPVPSLLKSWPEVILHRPDLLYGTWPWPFYPETVLPYRRRYPVTHPKLEGTEMNNKELDDLVDRQLEEHELLQTSRDWKEMTSSESDSDYETDTTDQAVARYPLVVDRGTNTKTSFLRRRGKSSERPEWKKYWPQTPQPRLHHQPEFQRRRPGMYSTWKDPDFGSYEGPINSRSMYQVVDGPGIKSDRARLMKHLKTPYVEKPEYQAYGPRLGSSDYPVQAYKDRMQDLKRRCSSVRAVTWADRENDVFMKARNAEDTKRQQALMRIGSDVEKQRQYENKLINTIEAKAKINQSFRNSFFQKELDNLNRQQSHADWLQARRNKFAKEHFEKVGERQRLEESRQVGREYRQARHHTDTVRKHHESEARRAVATFTTSYSSH</sequence>
<dbReference type="Proteomes" id="UP001642483">
    <property type="component" value="Unassembled WGS sequence"/>
</dbReference>
<dbReference type="Gene3D" id="3.40.50.410">
    <property type="entry name" value="von Willebrand factor, type A domain"/>
    <property type="match status" value="1"/>
</dbReference>
<dbReference type="InterPro" id="IPR036465">
    <property type="entry name" value="vWFA_dom_sf"/>
</dbReference>
<proteinExistence type="predicted"/>
<protein>
    <recommendedName>
        <fullName evidence="2">VWFA domain-containing protein</fullName>
    </recommendedName>
</protein>
<organism evidence="3 4">
    <name type="scientific">Clavelina lepadiformis</name>
    <name type="common">Light-bulb sea squirt</name>
    <name type="synonym">Ascidia lepadiformis</name>
    <dbReference type="NCBI Taxonomy" id="159417"/>
    <lineage>
        <taxon>Eukaryota</taxon>
        <taxon>Metazoa</taxon>
        <taxon>Chordata</taxon>
        <taxon>Tunicata</taxon>
        <taxon>Ascidiacea</taxon>
        <taxon>Aplousobranchia</taxon>
        <taxon>Clavelinidae</taxon>
        <taxon>Clavelina</taxon>
    </lineage>
</organism>
<feature type="compositionally biased region" description="Basic and acidic residues" evidence="1">
    <location>
        <begin position="593"/>
        <end position="602"/>
    </location>
</feature>
<dbReference type="SUPFAM" id="SSF53300">
    <property type="entry name" value="vWA-like"/>
    <property type="match status" value="1"/>
</dbReference>
<dbReference type="PROSITE" id="PS50234">
    <property type="entry name" value="VWFA"/>
    <property type="match status" value="1"/>
</dbReference>
<feature type="domain" description="VWFA" evidence="2">
    <location>
        <begin position="24"/>
        <end position="200"/>
    </location>
</feature>
<gene>
    <name evidence="3" type="ORF">CVLEPA_LOCUS26572</name>
</gene>
<comment type="caution">
    <text evidence="3">The sequence shown here is derived from an EMBL/GenBank/DDBJ whole genome shotgun (WGS) entry which is preliminary data.</text>
</comment>
<keyword evidence="4" id="KW-1185">Reference proteome</keyword>
<feature type="region of interest" description="Disordered" evidence="1">
    <location>
        <begin position="805"/>
        <end position="837"/>
    </location>
</feature>
<dbReference type="PANTHER" id="PTHR14343">
    <property type="entry name" value="VWFA DOMAIN-CONTAINING PROTEIN"/>
    <property type="match status" value="1"/>
</dbReference>
<dbReference type="Pfam" id="PF13768">
    <property type="entry name" value="VWA_3"/>
    <property type="match status" value="1"/>
</dbReference>
<dbReference type="InterPro" id="IPR032770">
    <property type="entry name" value="DUF4537"/>
</dbReference>
<evidence type="ECO:0000256" key="1">
    <source>
        <dbReference type="SAM" id="MobiDB-lite"/>
    </source>
</evidence>
<feature type="region of interest" description="Disordered" evidence="1">
    <location>
        <begin position="546"/>
        <end position="565"/>
    </location>
</feature>
<dbReference type="PANTHER" id="PTHR14343:SF5">
    <property type="entry name" value="DUF4537 DOMAIN-CONTAINING PROTEIN"/>
    <property type="match status" value="1"/>
</dbReference>
<dbReference type="Pfam" id="PF15057">
    <property type="entry name" value="DUF4537"/>
    <property type="match status" value="1"/>
</dbReference>
<dbReference type="Gene3D" id="2.30.30.140">
    <property type="match status" value="1"/>
</dbReference>
<evidence type="ECO:0000313" key="4">
    <source>
        <dbReference type="Proteomes" id="UP001642483"/>
    </source>
</evidence>
<dbReference type="EMBL" id="CAWYQH010000130">
    <property type="protein sequence ID" value="CAK8693273.1"/>
    <property type="molecule type" value="Genomic_DNA"/>
</dbReference>
<evidence type="ECO:0000259" key="2">
    <source>
        <dbReference type="PROSITE" id="PS50234"/>
    </source>
</evidence>
<name>A0ABP0GQJ1_CLALP</name>
<accession>A0ABP0GQJ1</accession>